<protein>
    <submittedName>
        <fullName evidence="10">ABC transporter ATP binding protein</fullName>
    </submittedName>
</protein>
<dbReference type="GO" id="GO:0005524">
    <property type="term" value="F:ATP binding"/>
    <property type="evidence" value="ECO:0007669"/>
    <property type="project" value="UniProtKB-KW"/>
</dbReference>
<keyword evidence="6" id="KW-0067">ATP-binding</keyword>
<keyword evidence="5" id="KW-0547">Nucleotide-binding</keyword>
<evidence type="ECO:0000256" key="5">
    <source>
        <dbReference type="ARBA" id="ARBA00022741"/>
    </source>
</evidence>
<dbReference type="EMBL" id="AZFX01000094">
    <property type="protein sequence ID" value="KRM08016.1"/>
    <property type="molecule type" value="Genomic_DNA"/>
</dbReference>
<accession>A0A0R1VQE6</accession>
<keyword evidence="11" id="KW-1185">Reference proteome</keyword>
<evidence type="ECO:0000256" key="1">
    <source>
        <dbReference type="ARBA" id="ARBA00022448"/>
    </source>
</evidence>
<keyword evidence="8" id="KW-0472">Membrane</keyword>
<reference evidence="10 11" key="1">
    <citation type="journal article" date="2015" name="Genome Announc.">
        <title>Expanding the biotechnology potential of lactobacilli through comparative genomics of 213 strains and associated genera.</title>
        <authorList>
            <person name="Sun Z."/>
            <person name="Harris H.M."/>
            <person name="McCann A."/>
            <person name="Guo C."/>
            <person name="Argimon S."/>
            <person name="Zhang W."/>
            <person name="Yang X."/>
            <person name="Jeffery I.B."/>
            <person name="Cooney J.C."/>
            <person name="Kagawa T.F."/>
            <person name="Liu W."/>
            <person name="Song Y."/>
            <person name="Salvetti E."/>
            <person name="Wrobel A."/>
            <person name="Rasinkangas P."/>
            <person name="Parkhill J."/>
            <person name="Rea M.C."/>
            <person name="O'Sullivan O."/>
            <person name="Ritari J."/>
            <person name="Douillard F.P."/>
            <person name="Paul Ross R."/>
            <person name="Yang R."/>
            <person name="Briner A.E."/>
            <person name="Felis G.E."/>
            <person name="de Vos W.M."/>
            <person name="Barrangou R."/>
            <person name="Klaenhammer T.R."/>
            <person name="Caufield P.W."/>
            <person name="Cui Y."/>
            <person name="Zhang H."/>
            <person name="O'Toole P.W."/>
        </authorList>
    </citation>
    <scope>NUCLEOTIDE SEQUENCE [LARGE SCALE GENOMIC DNA]</scope>
    <source>
        <strain evidence="10 11">DSM 17758</strain>
    </source>
</reference>
<dbReference type="PATRIC" id="fig|1423735.3.peg.720"/>
<sequence>MTLLTLTDIGYQVGNQTILHDINFKVEAQDMITITGPSGSGKSTLLRLIAGLLTPTNGTISLAGKAWQDYDPILYRREVSYAVQQPQLFGTTVADNLRFPFEIRQETFAPERAIAALASVNLPADYLDKPVNDLSGGERQRVAILRNLLFPPQVLLLDEISTGLDEDNKQILHREIQRMNHENGVAVLAVTHDNEEISGANRLIKIVGGKMEVSE</sequence>
<dbReference type="Gene3D" id="3.40.50.300">
    <property type="entry name" value="P-loop containing nucleotide triphosphate hydrolases"/>
    <property type="match status" value="1"/>
</dbReference>
<evidence type="ECO:0000256" key="4">
    <source>
        <dbReference type="ARBA" id="ARBA00022592"/>
    </source>
</evidence>
<dbReference type="InterPro" id="IPR003439">
    <property type="entry name" value="ABC_transporter-like_ATP-bd"/>
</dbReference>
<organism evidence="10 11">
    <name type="scientific">Lapidilactobacillus concavus DSM 17758</name>
    <dbReference type="NCBI Taxonomy" id="1423735"/>
    <lineage>
        <taxon>Bacteria</taxon>
        <taxon>Bacillati</taxon>
        <taxon>Bacillota</taxon>
        <taxon>Bacilli</taxon>
        <taxon>Lactobacillales</taxon>
        <taxon>Lactobacillaceae</taxon>
        <taxon>Lapidilactobacillus</taxon>
    </lineage>
</organism>
<dbReference type="InterPro" id="IPR027417">
    <property type="entry name" value="P-loop_NTPase"/>
</dbReference>
<dbReference type="Proteomes" id="UP000051315">
    <property type="component" value="Unassembled WGS sequence"/>
</dbReference>
<comment type="caution">
    <text evidence="10">The sequence shown here is derived from an EMBL/GenBank/DDBJ whole genome shotgun (WGS) entry which is preliminary data.</text>
</comment>
<evidence type="ECO:0000256" key="2">
    <source>
        <dbReference type="ARBA" id="ARBA00022475"/>
    </source>
</evidence>
<dbReference type="SMART" id="SM00382">
    <property type="entry name" value="AAA"/>
    <property type="match status" value="1"/>
</dbReference>
<feature type="domain" description="ABC transporter" evidence="9">
    <location>
        <begin position="4"/>
        <end position="215"/>
    </location>
</feature>
<proteinExistence type="predicted"/>
<dbReference type="PROSITE" id="PS50893">
    <property type="entry name" value="ABC_TRANSPORTER_2"/>
    <property type="match status" value="1"/>
</dbReference>
<evidence type="ECO:0000256" key="3">
    <source>
        <dbReference type="ARBA" id="ARBA00022519"/>
    </source>
</evidence>
<dbReference type="PANTHER" id="PTHR43423:SF12">
    <property type="entry name" value="IRON EXPORT ATP-BINDING PROTEIN FETA-RELATED"/>
    <property type="match status" value="1"/>
</dbReference>
<keyword evidence="1" id="KW-0813">Transport</keyword>
<dbReference type="PANTHER" id="PTHR43423">
    <property type="entry name" value="ABC TRANSPORTER I FAMILY MEMBER 17"/>
    <property type="match status" value="1"/>
</dbReference>
<dbReference type="GO" id="GO:0016887">
    <property type="term" value="F:ATP hydrolysis activity"/>
    <property type="evidence" value="ECO:0007669"/>
    <property type="project" value="InterPro"/>
</dbReference>
<keyword evidence="4" id="KW-0592">Phosphate transport</keyword>
<dbReference type="PROSITE" id="PS00211">
    <property type="entry name" value="ABC_TRANSPORTER_1"/>
    <property type="match status" value="1"/>
</dbReference>
<dbReference type="STRING" id="1423735.FC15_GL000687"/>
<dbReference type="InterPro" id="IPR017871">
    <property type="entry name" value="ABC_transporter-like_CS"/>
</dbReference>
<dbReference type="SUPFAM" id="SSF52540">
    <property type="entry name" value="P-loop containing nucleoside triphosphate hydrolases"/>
    <property type="match status" value="1"/>
</dbReference>
<evidence type="ECO:0000313" key="11">
    <source>
        <dbReference type="Proteomes" id="UP000051315"/>
    </source>
</evidence>
<keyword evidence="3" id="KW-0997">Cell inner membrane</keyword>
<gene>
    <name evidence="10" type="ORF">FC15_GL000687</name>
</gene>
<evidence type="ECO:0000256" key="6">
    <source>
        <dbReference type="ARBA" id="ARBA00022840"/>
    </source>
</evidence>
<dbReference type="InterPro" id="IPR003593">
    <property type="entry name" value="AAA+_ATPase"/>
</dbReference>
<dbReference type="Pfam" id="PF00005">
    <property type="entry name" value="ABC_tran"/>
    <property type="match status" value="1"/>
</dbReference>
<dbReference type="AlphaFoldDB" id="A0A0R1VQE6"/>
<keyword evidence="2" id="KW-1003">Cell membrane</keyword>
<evidence type="ECO:0000256" key="7">
    <source>
        <dbReference type="ARBA" id="ARBA00022967"/>
    </source>
</evidence>
<dbReference type="OrthoDB" id="9785080at2"/>
<name>A0A0R1VQE6_9LACO</name>
<evidence type="ECO:0000256" key="8">
    <source>
        <dbReference type="ARBA" id="ARBA00023136"/>
    </source>
</evidence>
<evidence type="ECO:0000259" key="9">
    <source>
        <dbReference type="PROSITE" id="PS50893"/>
    </source>
</evidence>
<evidence type="ECO:0000313" key="10">
    <source>
        <dbReference type="EMBL" id="KRM08016.1"/>
    </source>
</evidence>
<dbReference type="GO" id="GO:0006817">
    <property type="term" value="P:phosphate ion transport"/>
    <property type="evidence" value="ECO:0007669"/>
    <property type="project" value="UniProtKB-KW"/>
</dbReference>
<dbReference type="RefSeq" id="WP_057825638.1">
    <property type="nucleotide sequence ID" value="NZ_AZFX01000094.1"/>
</dbReference>
<keyword evidence="7" id="KW-1278">Translocase</keyword>